<dbReference type="EMBL" id="CWGI01000001">
    <property type="protein sequence ID" value="CRX37099.1"/>
    <property type="molecule type" value="Genomic_DNA"/>
</dbReference>
<name>A0A0G7ZNF7_9MOLU</name>
<sequence>MIKILISKNNNNWESNSIDDSKNVIDFPANSNEESIAKRNEFINYVIFNDQIDFTNLENGYWIEKNIKLENNYKFELKITINDYLFEQDNAKKIERLINLDNIIIYHNNLFKFYSVSKVKNLDNNNFILFLNLDIYITYPISTILKGETFIERAHLDRNDFGYLQIREDFSLKLSNVEEISTNFKYGNDVINNSIIWIIGIFKSSNPITKIGNFPLNYNFYLYPINKETNSIISSNGDSIQKTFLDDLGKENFAGFYILESPIFPDKFSLNKDDLGNLIFKIIEGNGDYLSITENKFLIKKFNLNSNMGSTDWINLDHDFNDQSNSYLDDKNIIFEHKLFTYPFQYYIIETVNGNNSIEYDPLQLGFSSNENNKIKLNFTFSLNPWTHNCNIYFENLSDYQYTNYSKNWNSNQYSVVVDNEYPQRTDSFYGIIEKSKSKLRSGFLIDSNEIIAGGAETTIGYISKNSTLILKGISKILEGSLKLSKDLNDYLFNLEKEIIPYKSSKISGDLFTSYFNKEKGYSWRLYKYSLNRNEEKSLWDYFYQYGYKLDNLRNLEEYLDNRYWFNFIKASEIFNLVDKNLSDQIKIKINDDFTNGITFWHYRTKENWKGIKHYNKENLEINYIINN</sequence>
<reference evidence="2" key="1">
    <citation type="submission" date="2015-05" db="EMBL/GenBank/DDBJ databases">
        <authorList>
            <person name="Collingro A."/>
        </authorList>
    </citation>
    <scope>NUCLEOTIDE SEQUENCE [LARGE SCALE GENOMIC DNA]</scope>
    <source>
        <strain evidence="2">Ps</strain>
    </source>
</reference>
<organism evidence="1 2">
    <name type="scientific">Candidatus Hepatoplasma crinochetorum</name>
    <dbReference type="NCBI Taxonomy" id="295596"/>
    <lineage>
        <taxon>Bacteria</taxon>
        <taxon>Bacillati</taxon>
        <taxon>Mycoplasmatota</taxon>
        <taxon>Mollicutes</taxon>
        <taxon>Candidatus Hepatoplasmataceae</taxon>
        <taxon>Candidatus Hepatoplasma</taxon>
    </lineage>
</organism>
<evidence type="ECO:0000313" key="1">
    <source>
        <dbReference type="EMBL" id="CRX37099.1"/>
    </source>
</evidence>
<dbReference type="AlphaFoldDB" id="A0A0G7ZNF7"/>
<proteinExistence type="predicted"/>
<dbReference type="Proteomes" id="UP000242141">
    <property type="component" value="Unassembled WGS sequence"/>
</dbReference>
<protein>
    <submittedName>
        <fullName evidence="1">Uncharacterized protein</fullName>
    </submittedName>
</protein>
<gene>
    <name evidence="1" type="ORF">HEPPS_03040</name>
</gene>
<keyword evidence="2" id="KW-1185">Reference proteome</keyword>
<evidence type="ECO:0000313" key="2">
    <source>
        <dbReference type="Proteomes" id="UP000242141"/>
    </source>
</evidence>
<accession>A0A0G7ZNF7</accession>